<feature type="domain" description="RRM" evidence="7">
    <location>
        <begin position="80"/>
        <end position="175"/>
    </location>
</feature>
<keyword evidence="3 5" id="KW-0694">RNA-binding</keyword>
<keyword evidence="4" id="KW-0539">Nucleus</keyword>
<dbReference type="SMART" id="SM00360">
    <property type="entry name" value="RRM"/>
    <property type="match status" value="2"/>
</dbReference>
<feature type="compositionally biased region" description="Gly residues" evidence="6">
    <location>
        <begin position="356"/>
        <end position="366"/>
    </location>
</feature>
<evidence type="ECO:0000256" key="6">
    <source>
        <dbReference type="SAM" id="MobiDB-lite"/>
    </source>
</evidence>
<dbReference type="InterPro" id="IPR000504">
    <property type="entry name" value="RRM_dom"/>
</dbReference>
<comment type="caution">
    <text evidence="8">The sequence shown here is derived from an EMBL/GenBank/DDBJ whole genome shotgun (WGS) entry which is preliminary data.</text>
</comment>
<dbReference type="Pfam" id="PF00076">
    <property type="entry name" value="RRM_1"/>
    <property type="match status" value="2"/>
</dbReference>
<dbReference type="GO" id="GO:0003723">
    <property type="term" value="F:RNA binding"/>
    <property type="evidence" value="ECO:0007669"/>
    <property type="project" value="UniProtKB-UniRule"/>
</dbReference>
<evidence type="ECO:0000256" key="3">
    <source>
        <dbReference type="ARBA" id="ARBA00022884"/>
    </source>
</evidence>
<dbReference type="PROSITE" id="PS50102">
    <property type="entry name" value="RRM"/>
    <property type="match status" value="2"/>
</dbReference>
<organism evidence="8 9">
    <name type="scientific">Diacronema lutheri</name>
    <name type="common">Unicellular marine alga</name>
    <name type="synonym">Monochrysis lutheri</name>
    <dbReference type="NCBI Taxonomy" id="2081491"/>
    <lineage>
        <taxon>Eukaryota</taxon>
        <taxon>Haptista</taxon>
        <taxon>Haptophyta</taxon>
        <taxon>Pavlovophyceae</taxon>
        <taxon>Pavlovales</taxon>
        <taxon>Pavlovaceae</taxon>
        <taxon>Diacronema</taxon>
    </lineage>
</organism>
<accession>A0A8J5Y210</accession>
<dbReference type="Gene3D" id="3.30.70.330">
    <property type="match status" value="2"/>
</dbReference>
<feature type="domain" description="RRM" evidence="7">
    <location>
        <begin position="204"/>
        <end position="276"/>
    </location>
</feature>
<dbReference type="AlphaFoldDB" id="A0A8J5Y210"/>
<proteinExistence type="inferred from homology"/>
<feature type="region of interest" description="Disordered" evidence="6">
    <location>
        <begin position="26"/>
        <end position="73"/>
    </location>
</feature>
<dbReference type="SUPFAM" id="SSF54928">
    <property type="entry name" value="RNA-binding domain, RBD"/>
    <property type="match status" value="2"/>
</dbReference>
<comment type="subcellular location">
    <subcellularLocation>
        <location evidence="1">Nucleus</location>
        <location evidence="1">Nucleolus</location>
    </subcellularLocation>
</comment>
<evidence type="ECO:0000313" key="8">
    <source>
        <dbReference type="EMBL" id="KAG8469834.1"/>
    </source>
</evidence>
<evidence type="ECO:0000256" key="4">
    <source>
        <dbReference type="ARBA" id="ARBA00023242"/>
    </source>
</evidence>
<dbReference type="CDD" id="cd12394">
    <property type="entry name" value="RRM1_RBM34"/>
    <property type="match status" value="1"/>
</dbReference>
<sequence length="393" mass="40342">MGLADLLVGGASLDGKVAQLFAARAADGQPGAGRDAHGAGDGADASSDAGSEAKAPAGASGERAATLRAQAKEDPEKLSRTVFVGNVSTSTTAKVLKRAFTPCGSVASVRIRSVAFANKKMSRKGAVISKAFDQERKDTYNAYVVFVSVDAVPAALAMNGTELDGKTLRVDRATPPRIGRMAESAAGAGAQAVGGTQPEYDRKRSIFVGNMPFDAQEQPLREHFASCGAIEGVRIVRDPYENMGNGFGYVLFKQRVAVERALKLHESEFRGRKLRVFRCLKAGDKGTDKGGNAAARTGGAQGGAGQTIAPKRPRTVPRAPAEGGRANEAKRPKPIDGAEPSVRAGGPGSRGAALARGGGRGRGPGHAGASVSRGGGRDGGGQRGRGASRGRGR</sequence>
<feature type="region of interest" description="Disordered" evidence="6">
    <location>
        <begin position="285"/>
        <end position="393"/>
    </location>
</feature>
<dbReference type="CDD" id="cd12395">
    <property type="entry name" value="RRM2_RBM34"/>
    <property type="match status" value="1"/>
</dbReference>
<feature type="compositionally biased region" description="Gly residues" evidence="6">
    <location>
        <begin position="373"/>
        <end position="385"/>
    </location>
</feature>
<dbReference type="InterPro" id="IPR012677">
    <property type="entry name" value="Nucleotide-bd_a/b_plait_sf"/>
</dbReference>
<dbReference type="EMBL" id="JAGTXO010000002">
    <property type="protein sequence ID" value="KAG8469834.1"/>
    <property type="molecule type" value="Genomic_DNA"/>
</dbReference>
<gene>
    <name evidence="8" type="ORF">KFE25_006289</name>
</gene>
<feature type="compositionally biased region" description="Basic and acidic residues" evidence="6">
    <location>
        <begin position="325"/>
        <end position="336"/>
    </location>
</feature>
<evidence type="ECO:0000256" key="5">
    <source>
        <dbReference type="PROSITE-ProRule" id="PRU00176"/>
    </source>
</evidence>
<name>A0A8J5Y210_DIALT</name>
<dbReference type="PANTHER" id="PTHR23236:SF25">
    <property type="entry name" value="RNA-BINDING PROTEIN 34"/>
    <property type="match status" value="1"/>
</dbReference>
<dbReference type="OrthoDB" id="442677at2759"/>
<protein>
    <recommendedName>
        <fullName evidence="7">RRM domain-containing protein</fullName>
    </recommendedName>
</protein>
<dbReference type="PANTHER" id="PTHR23236">
    <property type="entry name" value="EUKARYOTIC TRANSLATION INITIATION FACTOR 4B/4H"/>
    <property type="match status" value="1"/>
</dbReference>
<dbReference type="InterPro" id="IPR034221">
    <property type="entry name" value="RBM34_RRM2"/>
</dbReference>
<reference evidence="8" key="1">
    <citation type="submission" date="2021-05" db="EMBL/GenBank/DDBJ databases">
        <title>The genome of the haptophyte Pavlova lutheri (Diacronema luteri, Pavlovales) - a model for lipid biosynthesis in eukaryotic algae.</title>
        <authorList>
            <person name="Hulatt C.J."/>
            <person name="Posewitz M.C."/>
        </authorList>
    </citation>
    <scope>NUCLEOTIDE SEQUENCE</scope>
    <source>
        <strain evidence="8">NIVA-4/92</strain>
    </source>
</reference>
<dbReference type="OMA" id="KKATHEP"/>
<comment type="similarity">
    <text evidence="2">Belongs to the RRM RBM34 family.</text>
</comment>
<dbReference type="GO" id="GO:0005730">
    <property type="term" value="C:nucleolus"/>
    <property type="evidence" value="ECO:0007669"/>
    <property type="project" value="UniProtKB-SubCell"/>
</dbReference>
<keyword evidence="9" id="KW-1185">Reference proteome</keyword>
<evidence type="ECO:0000256" key="1">
    <source>
        <dbReference type="ARBA" id="ARBA00004604"/>
    </source>
</evidence>
<dbReference type="InterPro" id="IPR035979">
    <property type="entry name" value="RBD_domain_sf"/>
</dbReference>
<evidence type="ECO:0000259" key="7">
    <source>
        <dbReference type="PROSITE" id="PS50102"/>
    </source>
</evidence>
<evidence type="ECO:0000256" key="2">
    <source>
        <dbReference type="ARBA" id="ARBA00007077"/>
    </source>
</evidence>
<evidence type="ECO:0000313" key="9">
    <source>
        <dbReference type="Proteomes" id="UP000751190"/>
    </source>
</evidence>
<dbReference type="Proteomes" id="UP000751190">
    <property type="component" value="Unassembled WGS sequence"/>
</dbReference>